<gene>
    <name evidence="1" type="ordered locus">PXO_00187</name>
</gene>
<protein>
    <submittedName>
        <fullName evidence="1">Uncharacterized protein</fullName>
    </submittedName>
</protein>
<dbReference type="Proteomes" id="UP000001740">
    <property type="component" value="Chromosome"/>
</dbReference>
<proteinExistence type="predicted"/>
<evidence type="ECO:0000313" key="1">
    <source>
        <dbReference type="EMBL" id="ACD58280.1"/>
    </source>
</evidence>
<dbReference type="EMBL" id="CP000967">
    <property type="protein sequence ID" value="ACD58280.1"/>
    <property type="molecule type" value="Genomic_DNA"/>
</dbReference>
<sequence>MTPEKLMGHRWGWSGRFASGLVGGEGDYSIPAVGQRLGWWATTSRSCVVELADGRAHCVCGLGDASVTMWSRSLSLCECLISI</sequence>
<reference evidence="1 2" key="1">
    <citation type="journal article" date="2008" name="BMC Genomics">
        <title>Genome sequence and rapid evolution of the rice pathogen Xanthomonas oryzae pv. oryzae PXO99A.</title>
        <authorList>
            <person name="Salzberg S.L."/>
            <person name="Sommer D.D."/>
            <person name="Schatz M.C."/>
            <person name="Phillippy A.M."/>
            <person name="Rabinowicz P.D."/>
            <person name="Tsuge S."/>
            <person name="Furutani A."/>
            <person name="Ochiai H."/>
            <person name="Delcher A.L."/>
            <person name="Kelley D."/>
            <person name="Madupu R."/>
            <person name="Puiu D."/>
            <person name="Radune D."/>
            <person name="Shumway M."/>
            <person name="Trapnell C."/>
            <person name="Aparna G."/>
            <person name="Jha G."/>
            <person name="Pandey A."/>
            <person name="Patil P.B."/>
            <person name="Ishihara H."/>
            <person name="Meyer D.F."/>
            <person name="Szurek B."/>
            <person name="Verdier V."/>
            <person name="Koebnik R."/>
            <person name="Dow J.M."/>
            <person name="Ryan R.P."/>
            <person name="Hirata H."/>
            <person name="Tsuyumu S."/>
            <person name="Won Lee S."/>
            <person name="Seo Y.S."/>
            <person name="Sriariyanum M."/>
            <person name="Ronald P.C."/>
            <person name="Sonti R.V."/>
            <person name="Van Sluys M.A."/>
            <person name="Leach J.E."/>
            <person name="White F.F."/>
            <person name="Bogdanove A.J."/>
        </authorList>
    </citation>
    <scope>NUCLEOTIDE SEQUENCE [LARGE SCALE GENOMIC DNA]</scope>
    <source>
        <strain evidence="1 2">PXO99A</strain>
    </source>
</reference>
<dbReference type="HOGENOM" id="CLU_2637196_0_0_6"/>
<organism evidence="1 2">
    <name type="scientific">Xanthomonas oryzae pv. oryzae (strain PXO99A)</name>
    <dbReference type="NCBI Taxonomy" id="360094"/>
    <lineage>
        <taxon>Bacteria</taxon>
        <taxon>Pseudomonadati</taxon>
        <taxon>Pseudomonadota</taxon>
        <taxon>Gammaproteobacteria</taxon>
        <taxon>Lysobacterales</taxon>
        <taxon>Lysobacteraceae</taxon>
        <taxon>Xanthomonas</taxon>
    </lineage>
</organism>
<evidence type="ECO:0000313" key="2">
    <source>
        <dbReference type="Proteomes" id="UP000001740"/>
    </source>
</evidence>
<dbReference type="KEGG" id="xop:PXO_00187"/>
<name>A0A0K0GJC6_XANOP</name>
<accession>A0A0K0GJC6</accession>
<dbReference type="AlphaFoldDB" id="A0A0K0GJC6"/>